<feature type="domain" description="Glutamate synthase" evidence="4">
    <location>
        <begin position="51"/>
        <end position="395"/>
    </location>
</feature>
<organism evidence="5 6">
    <name type="scientific">Methanopyrus kandleri</name>
    <dbReference type="NCBI Taxonomy" id="2320"/>
    <lineage>
        <taxon>Archaea</taxon>
        <taxon>Methanobacteriati</taxon>
        <taxon>Methanobacteriota</taxon>
        <taxon>Methanomada group</taxon>
        <taxon>Methanopyri</taxon>
        <taxon>Methanopyrales</taxon>
        <taxon>Methanopyraceae</taxon>
        <taxon>Methanopyrus</taxon>
    </lineage>
</organism>
<sequence length="429" mass="45720">MNAKGPLTRSTPSPVCGGTSRLWWREYVKEIQRKAETGEYAVRGFGTSRKVPHFDDLVILPAQVSRPPIDKYREPCNTKTVLGDRFAEKPLKLDTPVLVGAMSFGALSKEAKVAIARGTAMVGTATNTGEGGMLPEEREEAKWLIAQYASGRFGVSAEYLNAADAIEIKIGQGAKPGMGGHLMGEKVTKEIAEIRGIPKGSDALSPARHMDIVGPEDLKMKIEQLREITDWKIPIIVKYSPGRVKEDVKIAAKAGADIIAIDGMQGGTGASPEIATENAGIPTIAALVQAVEALNEIGMRDEVDIIISGGIRDGADVAKALALGADAVYVCTSVLIAMGCTACAQCHSGRCPVGICTQDPELRKKLDVDEAAERVANYLKVVTEECKMLAQLAGKTDVHNLEKEDLRALSEDVARITGVKMAGSDVELA</sequence>
<evidence type="ECO:0000313" key="6">
    <source>
        <dbReference type="Proteomes" id="UP000619545"/>
    </source>
</evidence>
<dbReference type="Pfam" id="PF01645">
    <property type="entry name" value="Glu_synthase"/>
    <property type="match status" value="1"/>
</dbReference>
<keyword evidence="3" id="KW-0285">Flavoprotein</keyword>
<dbReference type="EC" id="1.4.1.13" evidence="3"/>
<keyword evidence="3" id="KW-0521">NADP</keyword>
<proteinExistence type="inferred from homology"/>
<reference evidence="5" key="1">
    <citation type="journal article" date="2020" name="bioRxiv">
        <title>A rank-normalized archaeal taxonomy based on genome phylogeny resolves widespread incomplete and uneven classifications.</title>
        <authorList>
            <person name="Rinke C."/>
            <person name="Chuvochina M."/>
            <person name="Mussig A.J."/>
            <person name="Chaumeil P.-A."/>
            <person name="Waite D.W."/>
            <person name="Whitman W.B."/>
            <person name="Parks D.H."/>
            <person name="Hugenholtz P."/>
        </authorList>
    </citation>
    <scope>NUCLEOTIDE SEQUENCE</scope>
    <source>
        <strain evidence="5">UBA8853</strain>
    </source>
</reference>
<dbReference type="Proteomes" id="UP000619545">
    <property type="component" value="Unassembled WGS sequence"/>
</dbReference>
<dbReference type="InterPro" id="IPR043578">
    <property type="entry name" value="GltB_archl_type"/>
</dbReference>
<name>A0A832TGC5_9EURY</name>
<dbReference type="AlphaFoldDB" id="A0A832TGC5"/>
<dbReference type="EMBL" id="DUJS01000004">
    <property type="protein sequence ID" value="HII70289.1"/>
    <property type="molecule type" value="Genomic_DNA"/>
</dbReference>
<evidence type="ECO:0000256" key="1">
    <source>
        <dbReference type="ARBA" id="ARBA00009716"/>
    </source>
</evidence>
<protein>
    <recommendedName>
        <fullName evidence="3">Archaeal glutamate synthase [NADPH]</fullName>
        <ecNumber evidence="3">1.4.1.13</ecNumber>
    </recommendedName>
</protein>
<dbReference type="Gene3D" id="3.20.20.70">
    <property type="entry name" value="Aldolase class I"/>
    <property type="match status" value="1"/>
</dbReference>
<dbReference type="GO" id="GO:0004355">
    <property type="term" value="F:glutamate synthase (NADPH) activity"/>
    <property type="evidence" value="ECO:0007669"/>
    <property type="project" value="UniProtKB-EC"/>
</dbReference>
<dbReference type="CDD" id="cd02808">
    <property type="entry name" value="GltS_FMN"/>
    <property type="match status" value="1"/>
</dbReference>
<dbReference type="InterPro" id="IPR024188">
    <property type="entry name" value="GltB"/>
</dbReference>
<dbReference type="PANTHER" id="PTHR43819:SF1">
    <property type="entry name" value="ARCHAEAL-TYPE GLUTAMATE SYNTHASE [NADPH]"/>
    <property type="match status" value="1"/>
</dbReference>
<dbReference type="SUPFAM" id="SSF51395">
    <property type="entry name" value="FMN-linked oxidoreductases"/>
    <property type="match status" value="1"/>
</dbReference>
<gene>
    <name evidence="5" type="ORF">HA336_03540</name>
</gene>
<comment type="caution">
    <text evidence="5">The sequence shown here is derived from an EMBL/GenBank/DDBJ whole genome shotgun (WGS) entry which is preliminary data.</text>
</comment>
<keyword evidence="3" id="KW-0028">Amino-acid biosynthesis</keyword>
<dbReference type="OMA" id="CAWGIAT"/>
<dbReference type="PANTHER" id="PTHR43819">
    <property type="entry name" value="ARCHAEAL-TYPE GLUTAMATE SYNTHASE [NADPH]"/>
    <property type="match status" value="1"/>
</dbReference>
<keyword evidence="3" id="KW-0288">FMN</keyword>
<evidence type="ECO:0000259" key="4">
    <source>
        <dbReference type="Pfam" id="PF01645"/>
    </source>
</evidence>
<dbReference type="InterPro" id="IPR002932">
    <property type="entry name" value="Glu_synthdom"/>
</dbReference>
<accession>A0A832TGC5</accession>
<keyword evidence="3" id="KW-0314">Glutamate biosynthesis</keyword>
<evidence type="ECO:0000256" key="3">
    <source>
        <dbReference type="PIRNR" id="PIRNR006429"/>
    </source>
</evidence>
<evidence type="ECO:0000313" key="5">
    <source>
        <dbReference type="EMBL" id="HII70289.1"/>
    </source>
</evidence>
<dbReference type="PIRSF" id="PIRSF500061">
    <property type="entry name" value="GOGAT_lg2_archl"/>
    <property type="match status" value="1"/>
</dbReference>
<comment type="similarity">
    <text evidence="1 3">Belongs to the glutamate synthase family.</text>
</comment>
<comment type="catalytic activity">
    <reaction evidence="3">
        <text>2 L-glutamate + NADP(+) = L-glutamine + 2-oxoglutarate + NADPH + H(+)</text>
        <dbReference type="Rhea" id="RHEA:15501"/>
        <dbReference type="ChEBI" id="CHEBI:15378"/>
        <dbReference type="ChEBI" id="CHEBI:16810"/>
        <dbReference type="ChEBI" id="CHEBI:29985"/>
        <dbReference type="ChEBI" id="CHEBI:57783"/>
        <dbReference type="ChEBI" id="CHEBI:58349"/>
        <dbReference type="ChEBI" id="CHEBI:58359"/>
        <dbReference type="EC" id="1.4.1.13"/>
    </reaction>
</comment>
<comment type="cofactor">
    <cofactor evidence="3">
        <name>FMN</name>
        <dbReference type="ChEBI" id="CHEBI:58210"/>
    </cofactor>
</comment>
<evidence type="ECO:0000256" key="2">
    <source>
        <dbReference type="ARBA" id="ARBA00023002"/>
    </source>
</evidence>
<dbReference type="PIRSF" id="PIRSF006429">
    <property type="entry name" value="GOGAT_lg_2"/>
    <property type="match status" value="1"/>
</dbReference>
<dbReference type="InterPro" id="IPR013785">
    <property type="entry name" value="Aldolase_TIM"/>
</dbReference>
<dbReference type="GO" id="GO:0006537">
    <property type="term" value="P:glutamate biosynthetic process"/>
    <property type="evidence" value="ECO:0007669"/>
    <property type="project" value="UniProtKB-KW"/>
</dbReference>
<keyword evidence="2 3" id="KW-0560">Oxidoreductase</keyword>